<dbReference type="AlphaFoldDB" id="A0A0F9MJJ4"/>
<name>A0A0F9MJJ4_9ZZZZ</name>
<keyword evidence="1" id="KW-0472">Membrane</keyword>
<gene>
    <name evidence="2" type="ORF">LCGC14_1148230</name>
</gene>
<feature type="transmembrane region" description="Helical" evidence="1">
    <location>
        <begin position="127"/>
        <end position="148"/>
    </location>
</feature>
<proteinExistence type="predicted"/>
<organism evidence="2">
    <name type="scientific">marine sediment metagenome</name>
    <dbReference type="NCBI Taxonomy" id="412755"/>
    <lineage>
        <taxon>unclassified sequences</taxon>
        <taxon>metagenomes</taxon>
        <taxon>ecological metagenomes</taxon>
    </lineage>
</organism>
<keyword evidence="1" id="KW-1133">Transmembrane helix</keyword>
<evidence type="ECO:0000313" key="2">
    <source>
        <dbReference type="EMBL" id="KKM99391.1"/>
    </source>
</evidence>
<accession>A0A0F9MJJ4</accession>
<protein>
    <submittedName>
        <fullName evidence="2">Uncharacterized protein</fullName>
    </submittedName>
</protein>
<dbReference type="EMBL" id="LAZR01005500">
    <property type="protein sequence ID" value="KKM99391.1"/>
    <property type="molecule type" value="Genomic_DNA"/>
</dbReference>
<keyword evidence="1" id="KW-0812">Transmembrane</keyword>
<comment type="caution">
    <text evidence="2">The sequence shown here is derived from an EMBL/GenBank/DDBJ whole genome shotgun (WGS) entry which is preliminary data.</text>
</comment>
<reference evidence="2" key="1">
    <citation type="journal article" date="2015" name="Nature">
        <title>Complex archaea that bridge the gap between prokaryotes and eukaryotes.</title>
        <authorList>
            <person name="Spang A."/>
            <person name="Saw J.H."/>
            <person name="Jorgensen S.L."/>
            <person name="Zaremba-Niedzwiedzka K."/>
            <person name="Martijn J."/>
            <person name="Lind A.E."/>
            <person name="van Eijk R."/>
            <person name="Schleper C."/>
            <person name="Guy L."/>
            <person name="Ettema T.J."/>
        </authorList>
    </citation>
    <scope>NUCLEOTIDE SEQUENCE</scope>
</reference>
<sequence length="151" mass="17102">MGINEKLENIEKMLDQGKKKPKKFSLPFKARVGNKKMREGYATIIEIKENKVIAFRKEKIIDGTINLDDTFHAIESEGIFFYKGKPMIIQCKNKLNPYNPLVGEHETYGQKYVMARMEGDKLTLKKNLGWGLSIGMAVIVGIIGYSVLFGA</sequence>
<evidence type="ECO:0000256" key="1">
    <source>
        <dbReference type="SAM" id="Phobius"/>
    </source>
</evidence>